<proteinExistence type="predicted"/>
<evidence type="ECO:0000313" key="1">
    <source>
        <dbReference type="EMBL" id="MFC5569997.1"/>
    </source>
</evidence>
<protein>
    <submittedName>
        <fullName evidence="1">Uncharacterized protein</fullName>
    </submittedName>
</protein>
<accession>A0ABW0SN08</accession>
<keyword evidence="2" id="KW-1185">Reference proteome</keyword>
<gene>
    <name evidence="1" type="ORF">ACFPN1_08000</name>
</gene>
<evidence type="ECO:0000313" key="2">
    <source>
        <dbReference type="Proteomes" id="UP001596036"/>
    </source>
</evidence>
<comment type="caution">
    <text evidence="1">The sequence shown here is derived from an EMBL/GenBank/DDBJ whole genome shotgun (WGS) entry which is preliminary data.</text>
</comment>
<sequence>MPLLSDRGAYRTSVVSSRGLLRYSLMSILPGRPGELKCKTVEDRLGPTEGLHLLVQDCAGLASETLAEYVRSFGVAEVALRHYFDGMRVERLELILLSPGVQHLGISKGVGKRNALRLSMSFRAIDGDVNLVRDAIRSFAHEVAHLGFKSAGDRGLGDDEEYAAGVAESCVEYDTFGDTRGYVFPEDIAEPHTSSFDSRQRNSLLSSRRAYVDVAGFFDTGRALVLEDRSGNFRRFCAAQLIGKR</sequence>
<organism evidence="1 2">
    <name type="scientific">Lysobacter yangpyeongensis</name>
    <dbReference type="NCBI Taxonomy" id="346182"/>
    <lineage>
        <taxon>Bacteria</taxon>
        <taxon>Pseudomonadati</taxon>
        <taxon>Pseudomonadota</taxon>
        <taxon>Gammaproteobacteria</taxon>
        <taxon>Lysobacterales</taxon>
        <taxon>Lysobacteraceae</taxon>
        <taxon>Lysobacter</taxon>
    </lineage>
</organism>
<dbReference type="EMBL" id="JBHSNM010000002">
    <property type="protein sequence ID" value="MFC5569997.1"/>
    <property type="molecule type" value="Genomic_DNA"/>
</dbReference>
<dbReference type="Proteomes" id="UP001596036">
    <property type="component" value="Unassembled WGS sequence"/>
</dbReference>
<reference evidence="2" key="1">
    <citation type="journal article" date="2019" name="Int. J. Syst. Evol. Microbiol.">
        <title>The Global Catalogue of Microorganisms (GCM) 10K type strain sequencing project: providing services to taxonomists for standard genome sequencing and annotation.</title>
        <authorList>
            <consortium name="The Broad Institute Genomics Platform"/>
            <consortium name="The Broad Institute Genome Sequencing Center for Infectious Disease"/>
            <person name="Wu L."/>
            <person name="Ma J."/>
        </authorList>
    </citation>
    <scope>NUCLEOTIDE SEQUENCE [LARGE SCALE GENOMIC DNA]</scope>
    <source>
        <strain evidence="2">KACC 11407</strain>
    </source>
</reference>
<name>A0ABW0SN08_9GAMM</name>